<dbReference type="AlphaFoldDB" id="A0A841Z798"/>
<comment type="caution">
    <text evidence="1">The sequence shown here is derived from an EMBL/GenBank/DDBJ whole genome shotgun (WGS) entry which is preliminary data.</text>
</comment>
<sequence>MAYQNTPPIVLEEQVKNQSTDDIDFRELYNQAIQEGAVDGSTKTYEQFVTDQENILPIYENGVEESAIDNTISAEEWLAGSNYGEAPVANDMVEDITLQLRATWNGFTMKKGDILITNATSAKGITGHAAIANSDNYVLDMPGPSKKSKSDNNRQLLLKEWVSDYTSGWIRAYRLKDQRLAQQIGTYADRNFYSANGTSTKTVHMPYDVSTYHLYEKKPSYCSKLVFQSYYFCSGKVALMKPYSGFIGPYGLIRAINWQYRPAEYKVYR</sequence>
<evidence type="ECO:0000313" key="2">
    <source>
        <dbReference type="Proteomes" id="UP000564536"/>
    </source>
</evidence>
<dbReference type="SUPFAM" id="SSF54001">
    <property type="entry name" value="Cysteine proteinases"/>
    <property type="match status" value="1"/>
</dbReference>
<dbReference type="InterPro" id="IPR038765">
    <property type="entry name" value="Papain-like_cys_pep_sf"/>
</dbReference>
<accession>A0A841Z798</accession>
<dbReference type="Gene3D" id="3.90.1720.10">
    <property type="entry name" value="endopeptidase domain like (from Nostoc punctiforme)"/>
    <property type="match status" value="1"/>
</dbReference>
<evidence type="ECO:0000313" key="1">
    <source>
        <dbReference type="EMBL" id="MBC1501094.1"/>
    </source>
</evidence>
<proteinExistence type="predicted"/>
<protein>
    <submittedName>
        <fullName evidence="1">Uncharacterized protein</fullName>
    </submittedName>
</protein>
<name>A0A841Z798_9LIST</name>
<reference evidence="1 2" key="1">
    <citation type="submission" date="2020-03" db="EMBL/GenBank/DDBJ databases">
        <title>Soil Listeria distribution.</title>
        <authorList>
            <person name="Liao J."/>
            <person name="Wiedmann M."/>
        </authorList>
    </citation>
    <scope>NUCLEOTIDE SEQUENCE [LARGE SCALE GENOMIC DNA]</scope>
    <source>
        <strain evidence="1 2">FSL L7-1523</strain>
    </source>
</reference>
<organism evidence="1 2">
    <name type="scientific">Listeria weihenstephanensis</name>
    <dbReference type="NCBI Taxonomy" id="1006155"/>
    <lineage>
        <taxon>Bacteria</taxon>
        <taxon>Bacillati</taxon>
        <taxon>Bacillota</taxon>
        <taxon>Bacilli</taxon>
        <taxon>Bacillales</taxon>
        <taxon>Listeriaceae</taxon>
        <taxon>Listeria</taxon>
    </lineage>
</organism>
<dbReference type="EMBL" id="JAARRL010000017">
    <property type="protein sequence ID" value="MBC1501094.1"/>
    <property type="molecule type" value="Genomic_DNA"/>
</dbReference>
<dbReference type="Proteomes" id="UP000564536">
    <property type="component" value="Unassembled WGS sequence"/>
</dbReference>
<gene>
    <name evidence="1" type="ORF">HB943_10820</name>
</gene>